<dbReference type="AlphaFoldDB" id="A0AAW8R355"/>
<keyword evidence="1" id="KW-0472">Membrane</keyword>
<gene>
    <name evidence="2" type="ORF">RM544_03360</name>
</gene>
<keyword evidence="3" id="KW-1185">Reference proteome</keyword>
<keyword evidence="1" id="KW-1133">Transmembrane helix</keyword>
<feature type="transmembrane region" description="Helical" evidence="1">
    <location>
        <begin position="221"/>
        <end position="240"/>
    </location>
</feature>
<sequence length="248" mass="28172">MKLLLLLLLAHYVADFYLQKHDWIMCKVKNKHRSFGLFKHILVHFLLTFIALFFAGIGFGLPFFSALFIIIVSHYLIDIWKTYQSFELRFFLADQLAHLVVIVAISLWLNELTLDSILQSIDGFMSTKVLMIVCAFVIVCKPASLVISLALKKYTAQFDESEKANDGLATAGELIGYFERGLILSFILIGQFAGVGFLLAAKSVFRFGDMRRQTDRKLTEYIMLGTLFSFSFAIAIGKLAEQLWKVLS</sequence>
<protein>
    <submittedName>
        <fullName evidence="2">DUF3307 domain-containing protein</fullName>
    </submittedName>
</protein>
<dbReference type="EMBL" id="JAVRIE010000001">
    <property type="protein sequence ID" value="MDT0581563.1"/>
    <property type="molecule type" value="Genomic_DNA"/>
</dbReference>
<organism evidence="2 3">
    <name type="scientific">Brumicola blandensis</name>
    <dbReference type="NCBI Taxonomy" id="3075611"/>
    <lineage>
        <taxon>Bacteria</taxon>
        <taxon>Pseudomonadati</taxon>
        <taxon>Pseudomonadota</taxon>
        <taxon>Gammaproteobacteria</taxon>
        <taxon>Alteromonadales</taxon>
        <taxon>Alteromonadaceae</taxon>
        <taxon>Brumicola</taxon>
    </lineage>
</organism>
<name>A0AAW8R355_9ALTE</name>
<feature type="transmembrane region" description="Helical" evidence="1">
    <location>
        <begin position="88"/>
        <end position="109"/>
    </location>
</feature>
<dbReference type="RefSeq" id="WP_311360345.1">
    <property type="nucleotide sequence ID" value="NZ_JAVRIE010000001.1"/>
</dbReference>
<feature type="transmembrane region" description="Helical" evidence="1">
    <location>
        <begin position="43"/>
        <end position="76"/>
    </location>
</feature>
<evidence type="ECO:0000313" key="3">
    <source>
        <dbReference type="Proteomes" id="UP001249020"/>
    </source>
</evidence>
<reference evidence="2 3" key="1">
    <citation type="submission" date="2023-09" db="EMBL/GenBank/DDBJ databases">
        <authorList>
            <person name="Rey-Velasco X."/>
        </authorList>
    </citation>
    <scope>NUCLEOTIDE SEQUENCE [LARGE SCALE GENOMIC DNA]</scope>
    <source>
        <strain evidence="2 3">W409</strain>
    </source>
</reference>
<evidence type="ECO:0000313" key="2">
    <source>
        <dbReference type="EMBL" id="MDT0581563.1"/>
    </source>
</evidence>
<feature type="transmembrane region" description="Helical" evidence="1">
    <location>
        <begin position="182"/>
        <end position="201"/>
    </location>
</feature>
<keyword evidence="1" id="KW-0812">Transmembrane</keyword>
<feature type="transmembrane region" description="Helical" evidence="1">
    <location>
        <begin position="129"/>
        <end position="151"/>
    </location>
</feature>
<dbReference type="Proteomes" id="UP001249020">
    <property type="component" value="Unassembled WGS sequence"/>
</dbReference>
<proteinExistence type="predicted"/>
<comment type="caution">
    <text evidence="2">The sequence shown here is derived from an EMBL/GenBank/DDBJ whole genome shotgun (WGS) entry which is preliminary data.</text>
</comment>
<accession>A0AAW8R355</accession>
<dbReference type="InterPro" id="IPR021737">
    <property type="entry name" value="Phage_phiKZ_Orf197"/>
</dbReference>
<evidence type="ECO:0000256" key="1">
    <source>
        <dbReference type="SAM" id="Phobius"/>
    </source>
</evidence>
<dbReference type="Pfam" id="PF11750">
    <property type="entry name" value="DUF3307"/>
    <property type="match status" value="1"/>
</dbReference>